<dbReference type="PANTHER" id="PTHR12461">
    <property type="entry name" value="HYPOXIA-INDUCIBLE FACTOR 1 ALPHA INHIBITOR-RELATED"/>
    <property type="match status" value="1"/>
</dbReference>
<dbReference type="PROSITE" id="PS51184">
    <property type="entry name" value="JMJC"/>
    <property type="match status" value="1"/>
</dbReference>
<dbReference type="PANTHER" id="PTHR12461:SF105">
    <property type="entry name" value="HYPOXIA-INDUCIBLE FACTOR 1-ALPHA INHIBITOR"/>
    <property type="match status" value="1"/>
</dbReference>
<dbReference type="InterPro" id="IPR003347">
    <property type="entry name" value="JmjC_dom"/>
</dbReference>
<feature type="domain" description="JmjC" evidence="1">
    <location>
        <begin position="170"/>
        <end position="320"/>
    </location>
</feature>
<dbReference type="KEGG" id="acob:P0Y56_12215"/>
<gene>
    <name evidence="2" type="ORF">P0Y56_12215</name>
</gene>
<dbReference type="Pfam" id="PF13621">
    <property type="entry name" value="Cupin_8"/>
    <property type="match status" value="1"/>
</dbReference>
<name>A0AAJ6BLW8_9SPHN</name>
<dbReference type="SMART" id="SM00558">
    <property type="entry name" value="JmjC"/>
    <property type="match status" value="1"/>
</dbReference>
<dbReference type="Gene3D" id="2.60.120.650">
    <property type="entry name" value="Cupin"/>
    <property type="match status" value="1"/>
</dbReference>
<dbReference type="AlphaFoldDB" id="A0AAJ6BLW8"/>
<accession>A0AAJ6BLW8</accession>
<sequence length="322" mass="36116">MSDKRAIIAEALLDGADPRERLLAAGASSKTVDYELGRAEKDPLFVAARRLQRQMAKRDWMLRLHGQLAAVRPEGLSVPRIDKIEPARFFAEFYAANRPVVLTGLVDRWPALEKWTLDYLEETVGGAMVELQGERDSAGDYELAKDRHRRSAPMHRLIAAVRGGASNNFYVTAYNDNANKQALAKLWDDLGPVPVLEPRSERDGFFWFGPQGTLTPFHHDLTNNLLVQVMGRKKVQLVPSWEVGRMKNAVHCFSGREPAEWEAGDPTLPPKLECTIGPGDALFLPIGWWHHVEALDVSISMSFTNFAADNDFFSAYPADTRF</sequence>
<evidence type="ECO:0000259" key="1">
    <source>
        <dbReference type="PROSITE" id="PS51184"/>
    </source>
</evidence>
<dbReference type="InterPro" id="IPR041667">
    <property type="entry name" value="Cupin_8"/>
</dbReference>
<dbReference type="EMBL" id="CP119316">
    <property type="protein sequence ID" value="WEK45789.1"/>
    <property type="molecule type" value="Genomic_DNA"/>
</dbReference>
<dbReference type="SUPFAM" id="SSF51197">
    <property type="entry name" value="Clavaminate synthase-like"/>
    <property type="match status" value="1"/>
</dbReference>
<reference evidence="2" key="1">
    <citation type="submission" date="2023-03" db="EMBL/GenBank/DDBJ databases">
        <title>Andean soil-derived lignocellulolytic bacterial consortium as a source of novel taxa and putative plastic-active enzymes.</title>
        <authorList>
            <person name="Diaz-Garcia L."/>
            <person name="Chuvochina M."/>
            <person name="Feuerriegel G."/>
            <person name="Bunk B."/>
            <person name="Sproer C."/>
            <person name="Streit W.R."/>
            <person name="Rodriguez L.M."/>
            <person name="Overmann J."/>
            <person name="Jimenez D.J."/>
        </authorList>
    </citation>
    <scope>NUCLEOTIDE SEQUENCE</scope>
    <source>
        <strain evidence="2">MAG 26</strain>
    </source>
</reference>
<proteinExistence type="predicted"/>
<evidence type="ECO:0000313" key="3">
    <source>
        <dbReference type="Proteomes" id="UP001218362"/>
    </source>
</evidence>
<organism evidence="2 3">
    <name type="scientific">Candidatus Andeanibacterium colombiense</name>
    <dbReference type="NCBI Taxonomy" id="3121345"/>
    <lineage>
        <taxon>Bacteria</taxon>
        <taxon>Pseudomonadati</taxon>
        <taxon>Pseudomonadota</taxon>
        <taxon>Alphaproteobacteria</taxon>
        <taxon>Sphingomonadales</taxon>
        <taxon>Sphingomonadaceae</taxon>
        <taxon>Candidatus Andeanibacterium</taxon>
    </lineage>
</organism>
<protein>
    <submittedName>
        <fullName evidence="2">Cupin-like domain-containing protein</fullName>
    </submittedName>
</protein>
<dbReference type="Proteomes" id="UP001218362">
    <property type="component" value="Chromosome"/>
</dbReference>
<evidence type="ECO:0000313" key="2">
    <source>
        <dbReference type="EMBL" id="WEK45789.1"/>
    </source>
</evidence>